<gene>
    <name evidence="22" type="primary">Slc34a1_2</name>
    <name evidence="22" type="ORF">GTO96_0006935</name>
</gene>
<feature type="transmembrane region" description="Helical" evidence="21">
    <location>
        <begin position="111"/>
        <end position="135"/>
    </location>
</feature>
<evidence type="ECO:0000256" key="11">
    <source>
        <dbReference type="ARBA" id="ARBA00023136"/>
    </source>
</evidence>
<evidence type="ECO:0000313" key="22">
    <source>
        <dbReference type="EMBL" id="KAG2455978.1"/>
    </source>
</evidence>
<reference evidence="22 23" key="1">
    <citation type="journal article" date="2021" name="Cell">
        <title>Tracing the genetic footprints of vertebrate landing in non-teleost ray-finned fishes.</title>
        <authorList>
            <person name="Bi X."/>
            <person name="Wang K."/>
            <person name="Yang L."/>
            <person name="Pan H."/>
            <person name="Jiang H."/>
            <person name="Wei Q."/>
            <person name="Fang M."/>
            <person name="Yu H."/>
            <person name="Zhu C."/>
            <person name="Cai Y."/>
            <person name="He Y."/>
            <person name="Gan X."/>
            <person name="Zeng H."/>
            <person name="Yu D."/>
            <person name="Zhu Y."/>
            <person name="Jiang H."/>
            <person name="Qiu Q."/>
            <person name="Yang H."/>
            <person name="Zhang Y.E."/>
            <person name="Wang W."/>
            <person name="Zhu M."/>
            <person name="He S."/>
            <person name="Zhang G."/>
        </authorList>
    </citation>
    <scope>NUCLEOTIDE SEQUENCE [LARGE SCALE GENOMIC DNA]</scope>
    <source>
        <strain evidence="22">Bchr_013</strain>
    </source>
</reference>
<evidence type="ECO:0000256" key="4">
    <source>
        <dbReference type="ARBA" id="ARBA00022448"/>
    </source>
</evidence>
<evidence type="ECO:0000256" key="19">
    <source>
        <dbReference type="ARBA" id="ARBA00045420"/>
    </source>
</evidence>
<keyword evidence="4" id="KW-0813">Transport</keyword>
<protein>
    <recommendedName>
        <fullName evidence="3">Sodium-dependent phosphate transport protein 2A</fullName>
    </recommendedName>
    <alternativeName>
        <fullName evidence="17">Na(+)-dependent phosphate cotransporter 2A</fullName>
    </alternativeName>
    <alternativeName>
        <fullName evidence="15">Sodium/phosphate cotransporter 2A</fullName>
    </alternativeName>
    <alternativeName>
        <fullName evidence="16">Solute carrier family 34 member 1</fullName>
    </alternativeName>
</protein>
<feature type="non-terminal residue" evidence="22">
    <location>
        <position position="588"/>
    </location>
</feature>
<evidence type="ECO:0000256" key="17">
    <source>
        <dbReference type="ARBA" id="ARBA00031850"/>
    </source>
</evidence>
<keyword evidence="6" id="KW-0597">Phosphoprotein</keyword>
<evidence type="ECO:0000256" key="8">
    <source>
        <dbReference type="ARBA" id="ARBA00022847"/>
    </source>
</evidence>
<comment type="function">
    <text evidence="19">Involved in actively transporting phosphate into cells via Na(+) cotransport in the renal brush border membrane. The cotransport has a Na(+):Pi stoichiometry of 3:1 and is electrogenic.</text>
</comment>
<dbReference type="GO" id="GO:0031982">
    <property type="term" value="C:vesicle"/>
    <property type="evidence" value="ECO:0007669"/>
    <property type="project" value="TreeGrafter"/>
</dbReference>
<feature type="transmembrane region" description="Helical" evidence="21">
    <location>
        <begin position="395"/>
        <end position="418"/>
    </location>
</feature>
<feature type="transmembrane region" description="Helical" evidence="21">
    <location>
        <begin position="155"/>
        <end position="174"/>
    </location>
</feature>
<dbReference type="GO" id="GO:0044341">
    <property type="term" value="P:sodium-dependent phosphate transport"/>
    <property type="evidence" value="ECO:0007669"/>
    <property type="project" value="InterPro"/>
</dbReference>
<dbReference type="Pfam" id="PF02690">
    <property type="entry name" value="Na_Pi_cotrans"/>
    <property type="match status" value="2"/>
</dbReference>
<comment type="subcellular location">
    <subcellularLocation>
        <location evidence="1">Apical cell membrane</location>
        <topology evidence="1">Multi-pass membrane protein</topology>
    </subcellularLocation>
</comment>
<dbReference type="GO" id="GO:0030643">
    <property type="term" value="P:intracellular phosphate ion homeostasis"/>
    <property type="evidence" value="ECO:0007669"/>
    <property type="project" value="TreeGrafter"/>
</dbReference>
<comment type="subunit">
    <text evidence="20">Interacts via its C-terminal region with NHERF4. Interacts with NHERF1. Interacts with TMEM174; regulates SLC34A1 internalization by PTH and FGF23.</text>
</comment>
<keyword evidence="7 21" id="KW-0812">Transmembrane</keyword>
<feature type="transmembrane region" description="Helical" evidence="21">
    <location>
        <begin position="276"/>
        <end position="298"/>
    </location>
</feature>
<evidence type="ECO:0000256" key="3">
    <source>
        <dbReference type="ARBA" id="ARBA00020021"/>
    </source>
</evidence>
<dbReference type="NCBIfam" id="TIGR01013">
    <property type="entry name" value="2a58"/>
    <property type="match status" value="1"/>
</dbReference>
<evidence type="ECO:0000256" key="9">
    <source>
        <dbReference type="ARBA" id="ARBA00022989"/>
    </source>
</evidence>
<evidence type="ECO:0000256" key="20">
    <source>
        <dbReference type="ARBA" id="ARBA00046944"/>
    </source>
</evidence>
<sequence length="588" mass="63796">MASRTSPALSSPHLSAQRPVVLHKIAASPLAGRHVSGIRIHGTKPYHLPGVATIDHGYCCPGSTGDLISNLDRFELEPHSAKVSQRLPKVKEPRREENDGMKSKVISFMKVPMMFLFLYMFVCSLDVLSSAFQLAGGTRLKNNCKVAGDIFKDNAILSNPVAGLVVGILVTVLVQSSSTSTSIIVSMVSSGLLDVNSAIPIIMGSNIGTSVTNTIVALMQAGDREEFKSVANPVNCSASQSCWKEGNVTWMSINQSHEINTEKCKHLFVNSSMSDLVVGLILLAASLVVLCTCLVLLVKLLNSVLKGQVAKVIQKVINTDFPYPFGWLTGYMAMVVGAGMTFVVQSSSVFTSAITPLIGIGVISIERAYPLTLGSNIGTTTTAILAALASPGDKLAAAFQIALCHFFFNISGIFLWYPAPFMRFPIRMAKTLGERTSKYRWFAVLYLIICFLLLPSLVFGLSMAGWQVMVGVGAPFVGILFFIAIINCLQNRSPDHLPKKLQTWDFLPRWMRSLKPMDSFITNATLCCTDHCKCAKDAAIHDPFSEMSPQLKAKMAYDNPAIAYIEESPAGTPILMLRGLQRQSSTAL</sequence>
<evidence type="ECO:0000256" key="5">
    <source>
        <dbReference type="ARBA" id="ARBA00022475"/>
    </source>
</evidence>
<dbReference type="InterPro" id="IPR003841">
    <property type="entry name" value="Na/Pi_transpt"/>
</dbReference>
<dbReference type="GO" id="GO:0005903">
    <property type="term" value="C:brush border"/>
    <property type="evidence" value="ECO:0007669"/>
    <property type="project" value="TreeGrafter"/>
</dbReference>
<evidence type="ECO:0000256" key="1">
    <source>
        <dbReference type="ARBA" id="ARBA00004424"/>
    </source>
</evidence>
<evidence type="ECO:0000256" key="21">
    <source>
        <dbReference type="SAM" id="Phobius"/>
    </source>
</evidence>
<evidence type="ECO:0000256" key="14">
    <source>
        <dbReference type="ARBA" id="ARBA00023201"/>
    </source>
</evidence>
<dbReference type="NCBIfam" id="NF037997">
    <property type="entry name" value="Na_Pi_symport"/>
    <property type="match status" value="1"/>
</dbReference>
<dbReference type="GO" id="GO:0016324">
    <property type="term" value="C:apical plasma membrane"/>
    <property type="evidence" value="ECO:0007669"/>
    <property type="project" value="UniProtKB-SubCell"/>
</dbReference>
<keyword evidence="10" id="KW-0406">Ion transport</keyword>
<evidence type="ECO:0000256" key="10">
    <source>
        <dbReference type="ARBA" id="ARBA00023065"/>
    </source>
</evidence>
<evidence type="ECO:0000256" key="2">
    <source>
        <dbReference type="ARBA" id="ARBA00005808"/>
    </source>
</evidence>
<feature type="non-terminal residue" evidence="22">
    <location>
        <position position="1"/>
    </location>
</feature>
<dbReference type="GO" id="GO:0005436">
    <property type="term" value="F:sodium:phosphate symporter activity"/>
    <property type="evidence" value="ECO:0007669"/>
    <property type="project" value="InterPro"/>
</dbReference>
<comment type="catalytic activity">
    <reaction evidence="18">
        <text>3 Na(+)(out) + phosphate(out) = 3 Na(+)(in) + phosphate(in)</text>
        <dbReference type="Rhea" id="RHEA:71255"/>
        <dbReference type="ChEBI" id="CHEBI:29101"/>
        <dbReference type="ChEBI" id="CHEBI:43474"/>
    </reaction>
    <physiologicalReaction direction="left-to-right" evidence="18">
        <dbReference type="Rhea" id="RHEA:71256"/>
    </physiologicalReaction>
</comment>
<dbReference type="EMBL" id="JAATIS010009265">
    <property type="protein sequence ID" value="KAG2455978.1"/>
    <property type="molecule type" value="Genomic_DNA"/>
</dbReference>
<dbReference type="PANTHER" id="PTHR10010">
    <property type="entry name" value="SOLUTE CARRIER FAMILY 34 SODIUM PHOSPHATE , MEMBER 2-RELATED"/>
    <property type="match status" value="1"/>
</dbReference>
<evidence type="ECO:0000256" key="13">
    <source>
        <dbReference type="ARBA" id="ARBA00023180"/>
    </source>
</evidence>
<dbReference type="Proteomes" id="UP000886611">
    <property type="component" value="Unassembled WGS sequence"/>
</dbReference>
<keyword evidence="14" id="KW-0915">Sodium</keyword>
<evidence type="ECO:0000256" key="16">
    <source>
        <dbReference type="ARBA" id="ARBA00029764"/>
    </source>
</evidence>
<dbReference type="AlphaFoldDB" id="A0A8X7WU65"/>
<accession>A0A8X7WU65</accession>
<keyword evidence="23" id="KW-1185">Reference proteome</keyword>
<feature type="transmembrane region" description="Helical" evidence="21">
    <location>
        <begin position="468"/>
        <end position="489"/>
    </location>
</feature>
<feature type="transmembrane region" description="Helical" evidence="21">
    <location>
        <begin position="331"/>
        <end position="357"/>
    </location>
</feature>
<feature type="transmembrane region" description="Helical" evidence="21">
    <location>
        <begin position="369"/>
        <end position="389"/>
    </location>
</feature>
<name>A0A8X7WU65_POLSE</name>
<evidence type="ECO:0000256" key="6">
    <source>
        <dbReference type="ARBA" id="ARBA00022553"/>
    </source>
</evidence>
<keyword evidence="11 21" id="KW-0472">Membrane</keyword>
<dbReference type="PANTHER" id="PTHR10010:SF21">
    <property type="entry name" value="SODIUM-DEPENDENT PHOSPHATE TRANSPORT PROTEIN 2A"/>
    <property type="match status" value="1"/>
</dbReference>
<evidence type="ECO:0000256" key="12">
    <source>
        <dbReference type="ARBA" id="ARBA00023157"/>
    </source>
</evidence>
<comment type="caution">
    <text evidence="22">The sequence shown here is derived from an EMBL/GenBank/DDBJ whole genome shotgun (WGS) entry which is preliminary data.</text>
</comment>
<evidence type="ECO:0000256" key="18">
    <source>
        <dbReference type="ARBA" id="ARBA00034042"/>
    </source>
</evidence>
<proteinExistence type="inferred from homology"/>
<evidence type="ECO:0000256" key="7">
    <source>
        <dbReference type="ARBA" id="ARBA00022692"/>
    </source>
</evidence>
<keyword evidence="8" id="KW-0769">Symport</keyword>
<evidence type="ECO:0000313" key="23">
    <source>
        <dbReference type="Proteomes" id="UP000886611"/>
    </source>
</evidence>
<keyword evidence="12" id="KW-1015">Disulfide bond</keyword>
<organism evidence="22 23">
    <name type="scientific">Polypterus senegalus</name>
    <name type="common">Senegal bichir</name>
    <dbReference type="NCBI Taxonomy" id="55291"/>
    <lineage>
        <taxon>Eukaryota</taxon>
        <taxon>Metazoa</taxon>
        <taxon>Chordata</taxon>
        <taxon>Craniata</taxon>
        <taxon>Vertebrata</taxon>
        <taxon>Euteleostomi</taxon>
        <taxon>Actinopterygii</taxon>
        <taxon>Polypteriformes</taxon>
        <taxon>Polypteridae</taxon>
        <taxon>Polypterus</taxon>
    </lineage>
</organism>
<keyword evidence="9 21" id="KW-1133">Transmembrane helix</keyword>
<feature type="transmembrane region" description="Helical" evidence="21">
    <location>
        <begin position="439"/>
        <end position="462"/>
    </location>
</feature>
<evidence type="ECO:0000256" key="15">
    <source>
        <dbReference type="ARBA" id="ARBA00029614"/>
    </source>
</evidence>
<keyword evidence="5" id="KW-1003">Cell membrane</keyword>
<comment type="similarity">
    <text evidence="2">Belongs to the SLC34A transporter family.</text>
</comment>
<keyword evidence="14" id="KW-0739">Sodium transport</keyword>
<keyword evidence="13" id="KW-0325">Glycoprotein</keyword>